<evidence type="ECO:0000313" key="3">
    <source>
        <dbReference type="EMBL" id="KEF56052.1"/>
    </source>
</evidence>
<keyword evidence="4" id="KW-1185">Reference proteome</keyword>
<name>A0A072P8H5_9EURO</name>
<evidence type="ECO:0000256" key="1">
    <source>
        <dbReference type="ARBA" id="ARBA00008889"/>
    </source>
</evidence>
<evidence type="ECO:0000256" key="2">
    <source>
        <dbReference type="SAM" id="MobiDB-lite"/>
    </source>
</evidence>
<evidence type="ECO:0008006" key="5">
    <source>
        <dbReference type="Google" id="ProtNLM"/>
    </source>
</evidence>
<dbReference type="InterPro" id="IPR043141">
    <property type="entry name" value="Ribosomal_uL10-like_sf"/>
</dbReference>
<reference evidence="3 4" key="1">
    <citation type="submission" date="2013-03" db="EMBL/GenBank/DDBJ databases">
        <title>The Genome Sequence of Exophiala aquamarina CBS 119918.</title>
        <authorList>
            <consortium name="The Broad Institute Genomics Platform"/>
            <person name="Cuomo C."/>
            <person name="de Hoog S."/>
            <person name="Gorbushina A."/>
            <person name="Walker B."/>
            <person name="Young S.K."/>
            <person name="Zeng Q."/>
            <person name="Gargeya S."/>
            <person name="Fitzgerald M."/>
            <person name="Haas B."/>
            <person name="Abouelleil A."/>
            <person name="Allen A.W."/>
            <person name="Alvarado L."/>
            <person name="Arachchi H.M."/>
            <person name="Berlin A.M."/>
            <person name="Chapman S.B."/>
            <person name="Gainer-Dewar J."/>
            <person name="Goldberg J."/>
            <person name="Griggs A."/>
            <person name="Gujja S."/>
            <person name="Hansen M."/>
            <person name="Howarth C."/>
            <person name="Imamovic A."/>
            <person name="Ireland A."/>
            <person name="Larimer J."/>
            <person name="McCowan C."/>
            <person name="Murphy C."/>
            <person name="Pearson M."/>
            <person name="Poon T.W."/>
            <person name="Priest M."/>
            <person name="Roberts A."/>
            <person name="Saif S."/>
            <person name="Shea T."/>
            <person name="Sisk P."/>
            <person name="Sykes S."/>
            <person name="Wortman J."/>
            <person name="Nusbaum C."/>
            <person name="Birren B."/>
        </authorList>
    </citation>
    <scope>NUCLEOTIDE SEQUENCE [LARGE SCALE GENOMIC DNA]</scope>
    <source>
        <strain evidence="3 4">CBS 119918</strain>
    </source>
</reference>
<dbReference type="Gene3D" id="3.30.70.1730">
    <property type="match status" value="1"/>
</dbReference>
<dbReference type="Proteomes" id="UP000027920">
    <property type="component" value="Unassembled WGS sequence"/>
</dbReference>
<dbReference type="SUPFAM" id="SSF160369">
    <property type="entry name" value="Ribosomal protein L10-like"/>
    <property type="match status" value="1"/>
</dbReference>
<dbReference type="OrthoDB" id="360689at2759"/>
<feature type="region of interest" description="Disordered" evidence="2">
    <location>
        <begin position="45"/>
        <end position="71"/>
    </location>
</feature>
<accession>A0A072P8H5</accession>
<sequence>MAPRLQLRSLSQLAELQVFAKPHICGRCSYATAVSTVPAFSDAEIESSRPPLKRYPSNQPPSHRDPKYRKSQRIRSYVSLLQTTPLIILFQHNSLKAIEWTGIRRELTSALRKLDAQLLTQGAAQEDLIGEYVKLQVIKTTMFEPALRIAEYYRPEEQSQREKLIPTLAGIGSVAADPSLTHALSESAYQAIQEHKGVHPLTPLLTGSLAILTFPTVSPQHIKTAFSILTPQAPQFPAPPRRLNPSLYELPVQEGLKKLMLLGARIDGQVFDKDGTKWVGSIEGGMTGLRAQLVGLLQGFGAGLTHTLESAGRSIWFTMESRRNMLEEGKTGQGEQPAKTG</sequence>
<dbReference type="RefSeq" id="XP_013258642.1">
    <property type="nucleotide sequence ID" value="XM_013403188.1"/>
</dbReference>
<dbReference type="HOGENOM" id="CLU_044515_0_0_1"/>
<dbReference type="VEuPathDB" id="FungiDB:A1O9_07633"/>
<dbReference type="PANTHER" id="PTHR11560">
    <property type="entry name" value="39S RIBOSOMAL PROTEIN L10, MITOCHONDRIAL"/>
    <property type="match status" value="1"/>
</dbReference>
<proteinExistence type="inferred from homology"/>
<evidence type="ECO:0000313" key="4">
    <source>
        <dbReference type="Proteomes" id="UP000027920"/>
    </source>
</evidence>
<protein>
    <recommendedName>
        <fullName evidence="5">Ribosomal protein YmL11, mitochondrial</fullName>
    </recommendedName>
</protein>
<gene>
    <name evidence="3" type="ORF">A1O9_07633</name>
</gene>
<dbReference type="EMBL" id="AMGV01000006">
    <property type="protein sequence ID" value="KEF56052.1"/>
    <property type="molecule type" value="Genomic_DNA"/>
</dbReference>
<dbReference type="GeneID" id="25282546"/>
<dbReference type="InterPro" id="IPR047865">
    <property type="entry name" value="Ribosomal_uL10_bac_type"/>
</dbReference>
<comment type="caution">
    <text evidence="3">The sequence shown here is derived from an EMBL/GenBank/DDBJ whole genome shotgun (WGS) entry which is preliminary data.</text>
</comment>
<comment type="similarity">
    <text evidence="1">Belongs to the universal ribosomal protein uL10 family.</text>
</comment>
<dbReference type="STRING" id="1182545.A0A072P8H5"/>
<dbReference type="AlphaFoldDB" id="A0A072P8H5"/>
<organism evidence="3 4">
    <name type="scientific">Exophiala aquamarina CBS 119918</name>
    <dbReference type="NCBI Taxonomy" id="1182545"/>
    <lineage>
        <taxon>Eukaryota</taxon>
        <taxon>Fungi</taxon>
        <taxon>Dikarya</taxon>
        <taxon>Ascomycota</taxon>
        <taxon>Pezizomycotina</taxon>
        <taxon>Eurotiomycetes</taxon>
        <taxon>Chaetothyriomycetidae</taxon>
        <taxon>Chaetothyriales</taxon>
        <taxon>Herpotrichiellaceae</taxon>
        <taxon>Exophiala</taxon>
    </lineage>
</organism>